<dbReference type="GO" id="GO:0000155">
    <property type="term" value="F:phosphorelay sensor kinase activity"/>
    <property type="evidence" value="ECO:0007669"/>
    <property type="project" value="InterPro"/>
</dbReference>
<comment type="subcellular location">
    <subcellularLocation>
        <location evidence="2">Membrane</location>
    </subcellularLocation>
</comment>
<evidence type="ECO:0000256" key="3">
    <source>
        <dbReference type="ARBA" id="ARBA00012438"/>
    </source>
</evidence>
<feature type="transmembrane region" description="Helical" evidence="9">
    <location>
        <begin position="173"/>
        <end position="192"/>
    </location>
</feature>
<evidence type="ECO:0000256" key="7">
    <source>
        <dbReference type="ARBA" id="ARBA00023012"/>
    </source>
</evidence>
<dbReference type="SMART" id="SM00387">
    <property type="entry name" value="HATPase_c"/>
    <property type="match status" value="1"/>
</dbReference>
<keyword evidence="8 9" id="KW-0472">Membrane</keyword>
<sequence length="439" mass="49120">MTENLFGKSRKRLTMLYSLVMIIFLAILIFAMHQSMDWSIRSEQARELWDTADNVAEAQKYLNQHPELVIDDTLAYKNTNDRLFFYVFDADGRLLNFSRASFRIEPFILDVMSQWTAPEGDVVVVTKPKENGHKSEIMMTTQKITESNGRVQMVYVGKDVTALYNGMEKATSIMAGLGLLALLIATMVGHILSGKAMVPLKAAYEKQRQFAADASHELRTPLAVVMASAEILQNDPEIKSPFLKQIVEDVHDEVKKMTKLVSDLLVVARSDNKALKLKPSKFDLGAVAAQTARMMQPLAEQKHISILSDNLPKTIIHADEQKIRQLVLILVDNAVKYTQDGGEVKVEFRSAEKGKVTLAVQDNGIGIAKEDQEKIFDRFYRVDKARSREMGGNGLGLAIAQEIVELHHGNIAIESELGKGTTFLVTLKSKIKGKNLHMF</sequence>
<evidence type="ECO:0000256" key="5">
    <source>
        <dbReference type="ARBA" id="ARBA00022679"/>
    </source>
</evidence>
<dbReference type="InterPro" id="IPR004358">
    <property type="entry name" value="Sig_transdc_His_kin-like_C"/>
</dbReference>
<accession>A0A1H0S8S5</accession>
<name>A0A1H0S8S5_SELRU</name>
<dbReference type="Pfam" id="PF00512">
    <property type="entry name" value="HisKA"/>
    <property type="match status" value="1"/>
</dbReference>
<dbReference type="GO" id="GO:0016036">
    <property type="term" value="P:cellular response to phosphate starvation"/>
    <property type="evidence" value="ECO:0007669"/>
    <property type="project" value="TreeGrafter"/>
</dbReference>
<keyword evidence="5" id="KW-0808">Transferase</keyword>
<dbReference type="AlphaFoldDB" id="A0A1H0S8S5"/>
<feature type="transmembrane region" description="Helical" evidence="9">
    <location>
        <begin position="12"/>
        <end position="32"/>
    </location>
</feature>
<reference evidence="11 12" key="1">
    <citation type="submission" date="2016-10" db="EMBL/GenBank/DDBJ databases">
        <authorList>
            <person name="de Groot N.N."/>
        </authorList>
    </citation>
    <scope>NUCLEOTIDE SEQUENCE [LARGE SCALE GENOMIC DNA]</scope>
    <source>
        <strain evidence="11 12">S137</strain>
    </source>
</reference>
<dbReference type="EMBL" id="FNJQ01000016">
    <property type="protein sequence ID" value="SDP38144.1"/>
    <property type="molecule type" value="Genomic_DNA"/>
</dbReference>
<dbReference type="InterPro" id="IPR036890">
    <property type="entry name" value="HATPase_C_sf"/>
</dbReference>
<dbReference type="Pfam" id="PF02518">
    <property type="entry name" value="HATPase_c"/>
    <property type="match status" value="1"/>
</dbReference>
<keyword evidence="9" id="KW-0812">Transmembrane</keyword>
<dbReference type="InterPro" id="IPR003661">
    <property type="entry name" value="HisK_dim/P_dom"/>
</dbReference>
<dbReference type="SMART" id="SM00388">
    <property type="entry name" value="HisKA"/>
    <property type="match status" value="1"/>
</dbReference>
<dbReference type="GO" id="GO:0005886">
    <property type="term" value="C:plasma membrane"/>
    <property type="evidence" value="ECO:0007669"/>
    <property type="project" value="TreeGrafter"/>
</dbReference>
<keyword evidence="6 11" id="KW-0418">Kinase</keyword>
<dbReference type="Gene3D" id="1.10.287.130">
    <property type="match status" value="1"/>
</dbReference>
<protein>
    <recommendedName>
        <fullName evidence="3">histidine kinase</fullName>
        <ecNumber evidence="3">2.7.13.3</ecNumber>
    </recommendedName>
</protein>
<keyword evidence="9" id="KW-1133">Transmembrane helix</keyword>
<dbReference type="FunFam" id="1.10.287.130:FF:000001">
    <property type="entry name" value="Two-component sensor histidine kinase"/>
    <property type="match status" value="1"/>
</dbReference>
<evidence type="ECO:0000313" key="11">
    <source>
        <dbReference type="EMBL" id="SDP38144.1"/>
    </source>
</evidence>
<evidence type="ECO:0000256" key="6">
    <source>
        <dbReference type="ARBA" id="ARBA00022777"/>
    </source>
</evidence>
<dbReference type="PANTHER" id="PTHR45453:SF1">
    <property type="entry name" value="PHOSPHATE REGULON SENSOR PROTEIN PHOR"/>
    <property type="match status" value="1"/>
</dbReference>
<dbReference type="EC" id="2.7.13.3" evidence="3"/>
<dbReference type="RefSeq" id="WP_256324637.1">
    <property type="nucleotide sequence ID" value="NZ_FNJQ01000016.1"/>
</dbReference>
<dbReference type="InterPro" id="IPR003594">
    <property type="entry name" value="HATPase_dom"/>
</dbReference>
<dbReference type="InterPro" id="IPR005467">
    <property type="entry name" value="His_kinase_dom"/>
</dbReference>
<dbReference type="Proteomes" id="UP000182412">
    <property type="component" value="Unassembled WGS sequence"/>
</dbReference>
<dbReference type="CDD" id="cd00075">
    <property type="entry name" value="HATPase"/>
    <property type="match status" value="1"/>
</dbReference>
<dbReference type="PRINTS" id="PR00344">
    <property type="entry name" value="BCTRLSENSOR"/>
</dbReference>
<dbReference type="GO" id="GO:0004721">
    <property type="term" value="F:phosphoprotein phosphatase activity"/>
    <property type="evidence" value="ECO:0007669"/>
    <property type="project" value="TreeGrafter"/>
</dbReference>
<dbReference type="InterPro" id="IPR036097">
    <property type="entry name" value="HisK_dim/P_sf"/>
</dbReference>
<feature type="domain" description="Histidine kinase" evidence="10">
    <location>
        <begin position="213"/>
        <end position="431"/>
    </location>
</feature>
<evidence type="ECO:0000256" key="9">
    <source>
        <dbReference type="SAM" id="Phobius"/>
    </source>
</evidence>
<dbReference type="SUPFAM" id="SSF47384">
    <property type="entry name" value="Homodimeric domain of signal transducing histidine kinase"/>
    <property type="match status" value="1"/>
</dbReference>
<organism evidence="11 12">
    <name type="scientific">Selenomonas ruminantium</name>
    <dbReference type="NCBI Taxonomy" id="971"/>
    <lineage>
        <taxon>Bacteria</taxon>
        <taxon>Bacillati</taxon>
        <taxon>Bacillota</taxon>
        <taxon>Negativicutes</taxon>
        <taxon>Selenomonadales</taxon>
        <taxon>Selenomonadaceae</taxon>
        <taxon>Selenomonas</taxon>
    </lineage>
</organism>
<dbReference type="CDD" id="cd00082">
    <property type="entry name" value="HisKA"/>
    <property type="match status" value="1"/>
</dbReference>
<dbReference type="PANTHER" id="PTHR45453">
    <property type="entry name" value="PHOSPHATE REGULON SENSOR PROTEIN PHOR"/>
    <property type="match status" value="1"/>
</dbReference>
<keyword evidence="7" id="KW-0902">Two-component regulatory system</keyword>
<evidence type="ECO:0000256" key="1">
    <source>
        <dbReference type="ARBA" id="ARBA00000085"/>
    </source>
</evidence>
<dbReference type="SUPFAM" id="SSF55874">
    <property type="entry name" value="ATPase domain of HSP90 chaperone/DNA topoisomerase II/histidine kinase"/>
    <property type="match status" value="1"/>
</dbReference>
<evidence type="ECO:0000313" key="12">
    <source>
        <dbReference type="Proteomes" id="UP000182412"/>
    </source>
</evidence>
<evidence type="ECO:0000256" key="8">
    <source>
        <dbReference type="ARBA" id="ARBA00023136"/>
    </source>
</evidence>
<evidence type="ECO:0000259" key="10">
    <source>
        <dbReference type="PROSITE" id="PS50109"/>
    </source>
</evidence>
<evidence type="ECO:0000256" key="2">
    <source>
        <dbReference type="ARBA" id="ARBA00004370"/>
    </source>
</evidence>
<keyword evidence="4" id="KW-0597">Phosphoprotein</keyword>
<dbReference type="Gene3D" id="3.30.565.10">
    <property type="entry name" value="Histidine kinase-like ATPase, C-terminal domain"/>
    <property type="match status" value="1"/>
</dbReference>
<comment type="catalytic activity">
    <reaction evidence="1">
        <text>ATP + protein L-histidine = ADP + protein N-phospho-L-histidine.</text>
        <dbReference type="EC" id="2.7.13.3"/>
    </reaction>
</comment>
<proteinExistence type="predicted"/>
<gene>
    <name evidence="11" type="ORF">SAMN05216366_11616</name>
</gene>
<evidence type="ECO:0000256" key="4">
    <source>
        <dbReference type="ARBA" id="ARBA00022553"/>
    </source>
</evidence>
<dbReference type="FunFam" id="3.30.565.10:FF:000006">
    <property type="entry name" value="Sensor histidine kinase WalK"/>
    <property type="match status" value="1"/>
</dbReference>
<dbReference type="InterPro" id="IPR050351">
    <property type="entry name" value="BphY/WalK/GraS-like"/>
</dbReference>
<dbReference type="PROSITE" id="PS50109">
    <property type="entry name" value="HIS_KIN"/>
    <property type="match status" value="1"/>
</dbReference>